<name>A0A432WAX9_9GAMM</name>
<feature type="domain" description="FtsK gamma" evidence="2">
    <location>
        <begin position="32"/>
        <end position="97"/>
    </location>
</feature>
<dbReference type="Pfam" id="PF09397">
    <property type="entry name" value="FtsK_gamma"/>
    <property type="match status" value="1"/>
</dbReference>
<reference evidence="3 4" key="1">
    <citation type="journal article" date="2011" name="Front. Microbiol.">
        <title>Genomic signatures of strain selection and enhancement in Bacillus atrophaeus var. globigii, a historical biowarfare simulant.</title>
        <authorList>
            <person name="Gibbons H.S."/>
            <person name="Broomall S.M."/>
            <person name="McNew L.A."/>
            <person name="Daligault H."/>
            <person name="Chapman C."/>
            <person name="Bruce D."/>
            <person name="Karavis M."/>
            <person name="Krepps M."/>
            <person name="McGregor P.A."/>
            <person name="Hong C."/>
            <person name="Park K.H."/>
            <person name="Akmal A."/>
            <person name="Feldman A."/>
            <person name="Lin J.S."/>
            <person name="Chang W.E."/>
            <person name="Higgs B.W."/>
            <person name="Demirev P."/>
            <person name="Lindquist J."/>
            <person name="Liem A."/>
            <person name="Fochler E."/>
            <person name="Read T.D."/>
            <person name="Tapia R."/>
            <person name="Johnson S."/>
            <person name="Bishop-Lilly K.A."/>
            <person name="Detter C."/>
            <person name="Han C."/>
            <person name="Sozhamannan S."/>
            <person name="Rosenzweig C.N."/>
            <person name="Skowronski E.W."/>
        </authorList>
    </citation>
    <scope>NUCLEOTIDE SEQUENCE [LARGE SCALE GENOMIC DNA]</scope>
    <source>
        <strain evidence="3 4">GYP-17</strain>
    </source>
</reference>
<dbReference type="InterPro" id="IPR050206">
    <property type="entry name" value="FtsK/SpoIIIE/SftA"/>
</dbReference>
<dbReference type="SMART" id="SM00843">
    <property type="entry name" value="Ftsk_gamma"/>
    <property type="match status" value="1"/>
</dbReference>
<evidence type="ECO:0000313" key="3">
    <source>
        <dbReference type="EMBL" id="RUO27979.1"/>
    </source>
</evidence>
<dbReference type="Proteomes" id="UP000288405">
    <property type="component" value="Unassembled WGS sequence"/>
</dbReference>
<dbReference type="Gene3D" id="1.10.10.10">
    <property type="entry name" value="Winged helix-like DNA-binding domain superfamily/Winged helix DNA-binding domain"/>
    <property type="match status" value="1"/>
</dbReference>
<protein>
    <recommendedName>
        <fullName evidence="2">FtsK gamma domain-containing protein</fullName>
    </recommendedName>
</protein>
<dbReference type="PANTHER" id="PTHR22683">
    <property type="entry name" value="SPORULATION PROTEIN RELATED"/>
    <property type="match status" value="1"/>
</dbReference>
<dbReference type="InterPro" id="IPR036390">
    <property type="entry name" value="WH_DNA-bd_sf"/>
</dbReference>
<evidence type="ECO:0000259" key="2">
    <source>
        <dbReference type="SMART" id="SM00843"/>
    </source>
</evidence>
<dbReference type="SUPFAM" id="SSF46785">
    <property type="entry name" value="Winged helix' DNA-binding domain"/>
    <property type="match status" value="1"/>
</dbReference>
<dbReference type="PANTHER" id="PTHR22683:SF41">
    <property type="entry name" value="DNA TRANSLOCASE FTSK"/>
    <property type="match status" value="1"/>
</dbReference>
<gene>
    <name evidence="3" type="ORF">CWE11_11120</name>
</gene>
<comment type="caution">
    <text evidence="3">The sequence shown here is derived from an EMBL/GenBank/DDBJ whole genome shotgun (WGS) entry which is preliminary data.</text>
</comment>
<dbReference type="InterPro" id="IPR036388">
    <property type="entry name" value="WH-like_DNA-bd_sf"/>
</dbReference>
<dbReference type="InterPro" id="IPR018541">
    <property type="entry name" value="Ftsk_gamma"/>
</dbReference>
<organism evidence="3 4">
    <name type="scientific">Aliidiomarina sanyensis</name>
    <dbReference type="NCBI Taxonomy" id="1249555"/>
    <lineage>
        <taxon>Bacteria</taxon>
        <taxon>Pseudomonadati</taxon>
        <taxon>Pseudomonadota</taxon>
        <taxon>Gammaproteobacteria</taxon>
        <taxon>Alteromonadales</taxon>
        <taxon>Idiomarinaceae</taxon>
        <taxon>Aliidiomarina</taxon>
    </lineage>
</organism>
<proteinExistence type="predicted"/>
<feature type="region of interest" description="Disordered" evidence="1">
    <location>
        <begin position="10"/>
        <end position="29"/>
    </location>
</feature>
<keyword evidence="4" id="KW-1185">Reference proteome</keyword>
<dbReference type="OrthoDB" id="9807790at2"/>
<evidence type="ECO:0000256" key="1">
    <source>
        <dbReference type="SAM" id="MobiDB-lite"/>
    </source>
</evidence>
<accession>A0A432WAX9</accession>
<evidence type="ECO:0000313" key="4">
    <source>
        <dbReference type="Proteomes" id="UP000288405"/>
    </source>
</evidence>
<dbReference type="AlphaFoldDB" id="A0A432WAX9"/>
<dbReference type="EMBL" id="PIPM01000017">
    <property type="protein sequence ID" value="RUO27979.1"/>
    <property type="molecule type" value="Genomic_DNA"/>
</dbReference>
<sequence length="100" mass="10888">MAVFFAWRVSNENSQDSGDDALLPGEQPSIDGEELAPLFDEAVAFVTETRRVSVSSVQRKFRIGYNRAARVVEQMETAGVVSNAGHNGSRDVLAPPPPRD</sequence>